<evidence type="ECO:0000313" key="2">
    <source>
        <dbReference type="Proteomes" id="UP001061282"/>
    </source>
</evidence>
<comment type="caution">
    <text evidence="1">The sequence shown here is derived from an EMBL/GenBank/DDBJ whole genome shotgun (WGS) entry which is preliminary data.</text>
</comment>
<dbReference type="RefSeq" id="WP_271267996.1">
    <property type="nucleotide sequence ID" value="NZ_JAMGZJ010000075.1"/>
</dbReference>
<accession>A0A9J6QET4</accession>
<proteinExistence type="predicted"/>
<dbReference type="EMBL" id="JAMGZJ010000075">
    <property type="protein sequence ID" value="MCU6669433.1"/>
    <property type="molecule type" value="Genomic_DNA"/>
</dbReference>
<keyword evidence="2" id="KW-1185">Reference proteome</keyword>
<gene>
    <name evidence="1" type="ORF">M8013_11820</name>
</gene>
<reference evidence="1" key="1">
    <citation type="submission" date="2022-05" db="EMBL/GenBank/DDBJ databases">
        <title>Description of a novel species of Leclercia; Leclercia tamurae and the Proposal for a Novel Genus Silvania gen. nov. Containing Two Novel Species Silvania hatchlandensis sp. nov. and Silvania confinis sp. nov. Isolated from the Rhizosphere of Oak.</title>
        <authorList>
            <person name="Maddock D.W."/>
            <person name="Brady C.L."/>
            <person name="Denman S."/>
            <person name="Arnold D."/>
        </authorList>
    </citation>
    <scope>NUCLEOTIDE SEQUENCE</scope>
    <source>
        <strain evidence="1">H4N4</strain>
    </source>
</reference>
<dbReference type="Proteomes" id="UP001061282">
    <property type="component" value="Unassembled WGS sequence"/>
</dbReference>
<sequence>MEPTLAQVIEVIVGSFGPYRKPIDGNSRIEEDLHICGDDGDDLFEACEQSFNISFDTDEMSFRKRFSLAENEYLFTGEGIDLFGMCRFVDWIRGIPKSIIRDLTVGELHRVLVEAVREQHLRHEE</sequence>
<name>A0A9J6QET4_9ENTR</name>
<dbReference type="AlphaFoldDB" id="A0A9J6QET4"/>
<organism evidence="1 2">
    <name type="scientific">Silvania confinis</name>
    <dbReference type="NCBI Taxonomy" id="2926470"/>
    <lineage>
        <taxon>Bacteria</taxon>
        <taxon>Pseudomonadati</taxon>
        <taxon>Pseudomonadota</taxon>
        <taxon>Gammaproteobacteria</taxon>
        <taxon>Enterobacterales</taxon>
        <taxon>Enterobacteriaceae</taxon>
        <taxon>Silvania</taxon>
    </lineage>
</organism>
<evidence type="ECO:0000313" key="1">
    <source>
        <dbReference type="EMBL" id="MCU6669433.1"/>
    </source>
</evidence>
<protein>
    <submittedName>
        <fullName evidence="1">Uncharacterized protein</fullName>
    </submittedName>
</protein>